<dbReference type="InterPro" id="IPR019826">
    <property type="entry name" value="Carboxylesterase_B_AS"/>
</dbReference>
<comment type="similarity">
    <text evidence="1 3">Belongs to the type-B carboxylesterase/lipase family.</text>
</comment>
<gene>
    <name evidence="5" type="ORF">Clacol_001851</name>
</gene>
<feature type="domain" description="Carboxylesterase type B" evidence="4">
    <location>
        <begin position="109"/>
        <end position="485"/>
    </location>
</feature>
<dbReference type="Gene3D" id="3.40.50.1820">
    <property type="entry name" value="alpha/beta hydrolase"/>
    <property type="match status" value="1"/>
</dbReference>
<dbReference type="InterPro" id="IPR002018">
    <property type="entry name" value="CarbesteraseB"/>
</dbReference>
<accession>A0AAV5A2I2</accession>
<proteinExistence type="inferred from homology"/>
<feature type="domain" description="Carboxylesterase type B" evidence="4">
    <location>
        <begin position="50"/>
        <end position="103"/>
    </location>
</feature>
<dbReference type="InterPro" id="IPR029058">
    <property type="entry name" value="AB_hydrolase_fold"/>
</dbReference>
<organism evidence="5 6">
    <name type="scientific">Clathrus columnatus</name>
    <dbReference type="NCBI Taxonomy" id="1419009"/>
    <lineage>
        <taxon>Eukaryota</taxon>
        <taxon>Fungi</taxon>
        <taxon>Dikarya</taxon>
        <taxon>Basidiomycota</taxon>
        <taxon>Agaricomycotina</taxon>
        <taxon>Agaricomycetes</taxon>
        <taxon>Phallomycetidae</taxon>
        <taxon>Phallales</taxon>
        <taxon>Clathraceae</taxon>
        <taxon>Clathrus</taxon>
    </lineage>
</organism>
<keyword evidence="6" id="KW-1185">Reference proteome</keyword>
<dbReference type="PANTHER" id="PTHR43918">
    <property type="entry name" value="ACETYLCHOLINESTERASE"/>
    <property type="match status" value="1"/>
</dbReference>
<dbReference type="EC" id="3.1.1.-" evidence="3"/>
<evidence type="ECO:0000256" key="1">
    <source>
        <dbReference type="ARBA" id="ARBA00005964"/>
    </source>
</evidence>
<evidence type="ECO:0000259" key="4">
    <source>
        <dbReference type="Pfam" id="PF00135"/>
    </source>
</evidence>
<dbReference type="Pfam" id="PF00135">
    <property type="entry name" value="COesterase"/>
    <property type="match status" value="2"/>
</dbReference>
<sequence>MVCLKTIISATFAFNAFSVMGVTISTVVTSEISPVASFDPIVDLGYSIYQGTRLANGQNQWLGIRYGAPPIYNNRFRRPQPPSRTSGIQSAKSFGRVCYGQGNDVNDLNMLPVFFWLSGGGYIRKANTNYNGTGLVGWTGNNMLFVSINYRVGPFGFLASQKVRANGNLNAGLYDQRAALEWVQDHITKFGGDPNRVVLVGESAGAGSIALHLITRTDLRGNLFAGIFGLSPFFPSQFFPSDLEWQFNKFAQLAGCGSATDQLACLRSQPGDTLQRANINMAFPGRPGPALTTWSPTIDGDLVPDIPFKLFLEGRFRAVPSIWGVDTDEGTLFAPNASTLSEVQSFLQNNYPRLTNPDLSRILPQYQGLPPRARWAPYFPAGAESYADVTFNCPGLALSSLIARAGAPTWKYRYNVPTIRGITDNTGVYHMAELPLLFGLGNTPLPDPGPAARPIQPVLQTYYTNFVRFLDPNRGLAIPIFWPRWTVQSPLVSPSRLVFQVNNMITEPISYYGVQKGVLKNATLSNVLHFAERTSSKRYNLKLSSSTGSCASGGAKAR</sequence>
<dbReference type="PANTHER" id="PTHR43918:SF4">
    <property type="entry name" value="CARBOXYLIC ESTER HYDROLASE"/>
    <property type="match status" value="1"/>
</dbReference>
<dbReference type="PROSITE" id="PS00122">
    <property type="entry name" value="CARBOXYLESTERASE_B_1"/>
    <property type="match status" value="1"/>
</dbReference>
<comment type="caution">
    <text evidence="5">The sequence shown here is derived from an EMBL/GenBank/DDBJ whole genome shotgun (WGS) entry which is preliminary data.</text>
</comment>
<dbReference type="Proteomes" id="UP001050691">
    <property type="component" value="Unassembled WGS sequence"/>
</dbReference>
<dbReference type="SUPFAM" id="SSF53474">
    <property type="entry name" value="alpha/beta-Hydrolases"/>
    <property type="match status" value="1"/>
</dbReference>
<evidence type="ECO:0000256" key="2">
    <source>
        <dbReference type="ARBA" id="ARBA00022801"/>
    </source>
</evidence>
<name>A0AAV5A2I2_9AGAM</name>
<protein>
    <recommendedName>
        <fullName evidence="3">Carboxylic ester hydrolase</fullName>
        <ecNumber evidence="3">3.1.1.-</ecNumber>
    </recommendedName>
</protein>
<keyword evidence="2 3" id="KW-0378">Hydrolase</keyword>
<dbReference type="GO" id="GO:0052689">
    <property type="term" value="F:carboxylic ester hydrolase activity"/>
    <property type="evidence" value="ECO:0007669"/>
    <property type="project" value="TreeGrafter"/>
</dbReference>
<evidence type="ECO:0000313" key="5">
    <source>
        <dbReference type="EMBL" id="GJJ07647.1"/>
    </source>
</evidence>
<evidence type="ECO:0000313" key="6">
    <source>
        <dbReference type="Proteomes" id="UP001050691"/>
    </source>
</evidence>
<dbReference type="AlphaFoldDB" id="A0AAV5A2I2"/>
<evidence type="ECO:0000256" key="3">
    <source>
        <dbReference type="RuleBase" id="RU361235"/>
    </source>
</evidence>
<dbReference type="EMBL" id="BPWL01000002">
    <property type="protein sequence ID" value="GJJ07647.1"/>
    <property type="molecule type" value="Genomic_DNA"/>
</dbReference>
<reference evidence="5" key="1">
    <citation type="submission" date="2021-10" db="EMBL/GenBank/DDBJ databases">
        <title>De novo Genome Assembly of Clathrus columnatus (Basidiomycota, Fungi) Using Illumina and Nanopore Sequence Data.</title>
        <authorList>
            <person name="Ogiso-Tanaka E."/>
            <person name="Itagaki H."/>
            <person name="Hosoya T."/>
            <person name="Hosaka K."/>
        </authorList>
    </citation>
    <scope>NUCLEOTIDE SEQUENCE</scope>
    <source>
        <strain evidence="5">MO-923</strain>
    </source>
</reference>
<dbReference type="InterPro" id="IPR050654">
    <property type="entry name" value="AChE-related_enzymes"/>
</dbReference>